<dbReference type="Proteomes" id="UP000248614">
    <property type="component" value="Unassembled WGS sequence"/>
</dbReference>
<accession>A0A2W5B6S6</accession>
<dbReference type="InterPro" id="IPR016181">
    <property type="entry name" value="Acyl_CoA_acyltransferase"/>
</dbReference>
<sequence length="173" mass="18164">MTLRPGWTEDAPALLAAIGHEAVVRNLSRAPWPYTLTDAEGSIERGHATPGPSFLIFAHEGGRCALIGGIGIGPFRDHAHHLGYWLTPAAWGRGYAVEAARALLDLARTLGVRQVAAGHFIDNPASGNVLRKLGFTATGEVLSVFSAGRNATVDSVEYAIDLSAGRGATRIAA</sequence>
<evidence type="ECO:0000259" key="1">
    <source>
        <dbReference type="PROSITE" id="PS51186"/>
    </source>
</evidence>
<dbReference type="Pfam" id="PF13302">
    <property type="entry name" value="Acetyltransf_3"/>
    <property type="match status" value="1"/>
</dbReference>
<proteinExistence type="predicted"/>
<dbReference type="EMBL" id="QFNF01000010">
    <property type="protein sequence ID" value="PZO78875.1"/>
    <property type="molecule type" value="Genomic_DNA"/>
</dbReference>
<dbReference type="InterPro" id="IPR051531">
    <property type="entry name" value="N-acetyltransferase"/>
</dbReference>
<feature type="domain" description="N-acetyltransferase" evidence="1">
    <location>
        <begin position="1"/>
        <end position="163"/>
    </location>
</feature>
<dbReference type="InterPro" id="IPR000182">
    <property type="entry name" value="GNAT_dom"/>
</dbReference>
<organism evidence="2 3">
    <name type="scientific">Sphingomonas hengshuiensis</name>
    <dbReference type="NCBI Taxonomy" id="1609977"/>
    <lineage>
        <taxon>Bacteria</taxon>
        <taxon>Pseudomonadati</taxon>
        <taxon>Pseudomonadota</taxon>
        <taxon>Alphaproteobacteria</taxon>
        <taxon>Sphingomonadales</taxon>
        <taxon>Sphingomonadaceae</taxon>
        <taxon>Sphingomonas</taxon>
    </lineage>
</organism>
<name>A0A2W5B6S6_9SPHN</name>
<gene>
    <name evidence="2" type="ORF">DI632_05855</name>
</gene>
<comment type="caution">
    <text evidence="2">The sequence shown here is derived from an EMBL/GenBank/DDBJ whole genome shotgun (WGS) entry which is preliminary data.</text>
</comment>
<keyword evidence="2" id="KW-0808">Transferase</keyword>
<dbReference type="GO" id="GO:0016747">
    <property type="term" value="F:acyltransferase activity, transferring groups other than amino-acyl groups"/>
    <property type="evidence" value="ECO:0007669"/>
    <property type="project" value="InterPro"/>
</dbReference>
<reference evidence="2 3" key="1">
    <citation type="submission" date="2017-08" db="EMBL/GenBank/DDBJ databases">
        <title>Infants hospitalized years apart are colonized by the same room-sourced microbial strains.</title>
        <authorList>
            <person name="Brooks B."/>
            <person name="Olm M.R."/>
            <person name="Firek B.A."/>
            <person name="Baker R."/>
            <person name="Thomas B.C."/>
            <person name="Morowitz M.J."/>
            <person name="Banfield J.F."/>
        </authorList>
    </citation>
    <scope>NUCLEOTIDE SEQUENCE [LARGE SCALE GENOMIC DNA]</scope>
    <source>
        <strain evidence="2">S2_018_000_R3_110</strain>
    </source>
</reference>
<dbReference type="Gene3D" id="3.40.630.30">
    <property type="match status" value="1"/>
</dbReference>
<dbReference type="SUPFAM" id="SSF55729">
    <property type="entry name" value="Acyl-CoA N-acyltransferases (Nat)"/>
    <property type="match status" value="1"/>
</dbReference>
<protein>
    <submittedName>
        <fullName evidence="2">GNAT family N-acetyltransferase</fullName>
    </submittedName>
</protein>
<dbReference type="PROSITE" id="PS51186">
    <property type="entry name" value="GNAT"/>
    <property type="match status" value="1"/>
</dbReference>
<evidence type="ECO:0000313" key="3">
    <source>
        <dbReference type="Proteomes" id="UP000248614"/>
    </source>
</evidence>
<dbReference type="PANTHER" id="PTHR43792">
    <property type="entry name" value="GNAT FAMILY, PUTATIVE (AFU_ORTHOLOGUE AFUA_3G00765)-RELATED-RELATED"/>
    <property type="match status" value="1"/>
</dbReference>
<dbReference type="AlphaFoldDB" id="A0A2W5B6S6"/>
<evidence type="ECO:0000313" key="2">
    <source>
        <dbReference type="EMBL" id="PZO78875.1"/>
    </source>
</evidence>